<dbReference type="Proteomes" id="UP000478052">
    <property type="component" value="Unassembled WGS sequence"/>
</dbReference>
<gene>
    <name evidence="1" type="ORF">FWK35_00036516</name>
</gene>
<evidence type="ECO:0000313" key="2">
    <source>
        <dbReference type="Proteomes" id="UP000478052"/>
    </source>
</evidence>
<proteinExistence type="predicted"/>
<dbReference type="AlphaFoldDB" id="A0A6G0XFD9"/>
<name>A0A6G0XFD9_APHCR</name>
<sequence>PSTQLKRPRRSKNVGVVSRIPFCAEQFEINLIKTRVRNHRNGGIALSGM</sequence>
<evidence type="ECO:0000313" key="1">
    <source>
        <dbReference type="EMBL" id="KAF0738927.1"/>
    </source>
</evidence>
<dbReference type="EMBL" id="VUJU01007888">
    <property type="protein sequence ID" value="KAF0738927.1"/>
    <property type="molecule type" value="Genomic_DNA"/>
</dbReference>
<accession>A0A6G0XFD9</accession>
<feature type="non-terminal residue" evidence="1">
    <location>
        <position position="1"/>
    </location>
</feature>
<keyword evidence="2" id="KW-1185">Reference proteome</keyword>
<organism evidence="1 2">
    <name type="scientific">Aphis craccivora</name>
    <name type="common">Cowpea aphid</name>
    <dbReference type="NCBI Taxonomy" id="307492"/>
    <lineage>
        <taxon>Eukaryota</taxon>
        <taxon>Metazoa</taxon>
        <taxon>Ecdysozoa</taxon>
        <taxon>Arthropoda</taxon>
        <taxon>Hexapoda</taxon>
        <taxon>Insecta</taxon>
        <taxon>Pterygota</taxon>
        <taxon>Neoptera</taxon>
        <taxon>Paraneoptera</taxon>
        <taxon>Hemiptera</taxon>
        <taxon>Sternorrhyncha</taxon>
        <taxon>Aphidomorpha</taxon>
        <taxon>Aphidoidea</taxon>
        <taxon>Aphididae</taxon>
        <taxon>Aphidini</taxon>
        <taxon>Aphis</taxon>
        <taxon>Aphis</taxon>
    </lineage>
</organism>
<feature type="non-terminal residue" evidence="1">
    <location>
        <position position="49"/>
    </location>
</feature>
<protein>
    <submittedName>
        <fullName evidence="1">Uncharacterized protein</fullName>
    </submittedName>
</protein>
<reference evidence="1 2" key="1">
    <citation type="submission" date="2019-08" db="EMBL/GenBank/DDBJ databases">
        <title>Whole genome of Aphis craccivora.</title>
        <authorList>
            <person name="Voronova N.V."/>
            <person name="Shulinski R.S."/>
            <person name="Bandarenka Y.V."/>
            <person name="Zhorov D.G."/>
            <person name="Warner D."/>
        </authorList>
    </citation>
    <scope>NUCLEOTIDE SEQUENCE [LARGE SCALE GENOMIC DNA]</scope>
    <source>
        <strain evidence="1">180601</strain>
        <tissue evidence="1">Whole Body</tissue>
    </source>
</reference>
<comment type="caution">
    <text evidence="1">The sequence shown here is derived from an EMBL/GenBank/DDBJ whole genome shotgun (WGS) entry which is preliminary data.</text>
</comment>